<dbReference type="Proteomes" id="UP000187822">
    <property type="component" value="Chromosome I"/>
</dbReference>
<proteinExistence type="predicted"/>
<evidence type="ECO:0000313" key="3">
    <source>
        <dbReference type="EMBL" id="SJK85707.1"/>
    </source>
</evidence>
<gene>
    <name evidence="3" type="ORF">CPM_1933</name>
    <name evidence="2" type="ORF">CSP5_2001</name>
</gene>
<evidence type="ECO:0000313" key="5">
    <source>
        <dbReference type="Proteomes" id="UP000195607"/>
    </source>
</evidence>
<dbReference type="Proteomes" id="UP000195607">
    <property type="component" value="Chromosome I"/>
</dbReference>
<dbReference type="AlphaFoldDB" id="A0A1N5WV22"/>
<accession>A0A1N5WV22</accession>
<feature type="region of interest" description="Disordered" evidence="1">
    <location>
        <begin position="21"/>
        <end position="48"/>
    </location>
</feature>
<dbReference type="KEGG" id="cdiv:CPM_1933"/>
<evidence type="ECO:0000256" key="1">
    <source>
        <dbReference type="SAM" id="MobiDB-lite"/>
    </source>
</evidence>
<name>A0A1N5WV22_9ARCH</name>
<reference evidence="2 5" key="1">
    <citation type="submission" date="2016-04" db="EMBL/GenBank/DDBJ databases">
        <authorList>
            <person name="Evans L.H."/>
            <person name="Alamgir A."/>
            <person name="Owens N."/>
            <person name="Weber N.D."/>
            <person name="Virtaneva K."/>
            <person name="Barbian K."/>
            <person name="Babar A."/>
            <person name="Rosenke K."/>
        </authorList>
    </citation>
    <scope>NUCLEOTIDE SEQUENCE [LARGE SCALE GENOMIC DNA]</scope>
    <source>
        <strain evidence="2">S5</strain>
        <strain evidence="5">S5(T) (JCM 30642 \VKM B-2941)</strain>
    </source>
</reference>
<dbReference type="EMBL" id="LT671858">
    <property type="protein sequence ID" value="SIM88984.1"/>
    <property type="molecule type" value="Genomic_DNA"/>
</dbReference>
<reference evidence="4" key="2">
    <citation type="submission" date="2016-06" db="EMBL/GenBank/DDBJ databases">
        <authorList>
            <person name="Toshchakov V.S."/>
        </authorList>
    </citation>
    <scope>NUCLEOTIDE SEQUENCE [LARGE SCALE GENOMIC DNA]</scope>
    <source>
        <strain>PM4 (JCM 30641</strain>
        <strain evidence="4">\VKM B-2940)</strain>
    </source>
</reference>
<evidence type="ECO:0000313" key="2">
    <source>
        <dbReference type="EMBL" id="SIM88984.1"/>
    </source>
</evidence>
<organism evidence="2 5">
    <name type="scientific">Cuniculiplasma divulgatum</name>
    <dbReference type="NCBI Taxonomy" id="1673428"/>
    <lineage>
        <taxon>Archaea</taxon>
        <taxon>Methanobacteriati</taxon>
        <taxon>Thermoplasmatota</taxon>
        <taxon>Thermoplasmata</taxon>
        <taxon>Thermoplasmatales</taxon>
        <taxon>Cuniculiplasmataceae</taxon>
        <taxon>Cuniculiplasma</taxon>
    </lineage>
</organism>
<dbReference type="RefSeq" id="WP_021789634.1">
    <property type="nucleotide sequence ID" value="NZ_LT671858.1"/>
</dbReference>
<reference evidence="3" key="3">
    <citation type="submission" date="2016-06" db="EMBL/GenBank/DDBJ databases">
        <authorList>
            <person name="Olsen C.W."/>
            <person name="Carey S."/>
            <person name="Hinshaw L."/>
            <person name="Karasin A.I."/>
        </authorList>
    </citation>
    <scope>NUCLEOTIDE SEQUENCE [LARGE SCALE GENOMIC DNA]</scope>
    <source>
        <strain evidence="3">PM4</strain>
    </source>
</reference>
<sequence>MGLSKRDLTRKKKSIESKIDELEERARRNPKDKNIQNEINDLKKKLDK</sequence>
<dbReference type="GeneID" id="55589093"/>
<keyword evidence="4" id="KW-1185">Reference proteome</keyword>
<dbReference type="OrthoDB" id="56179at2157"/>
<dbReference type="EMBL" id="LT719092">
    <property type="protein sequence ID" value="SJK85707.1"/>
    <property type="molecule type" value="Genomic_DNA"/>
</dbReference>
<protein>
    <submittedName>
        <fullName evidence="2">Uncharacterized protein</fullName>
    </submittedName>
</protein>
<evidence type="ECO:0000313" key="4">
    <source>
        <dbReference type="Proteomes" id="UP000187822"/>
    </source>
</evidence>